<dbReference type="GeneID" id="57976701"/>
<accession>A0A0E1NPN8</accession>
<dbReference type="InterPro" id="IPR025528">
    <property type="entry name" value="BrnA_antitoxin"/>
</dbReference>
<name>A0A0E1NPN8_YERPA</name>
<sequence>MNKRISKVTMTDNPEWGEAEFARARPATEVFTELFGKEGAEKVIKTRGRPKLANPKEPVKLRIDHDVVDAYRAQGDGWQTKMNEALRDYAKTHGML</sequence>
<evidence type="ECO:0000313" key="1">
    <source>
        <dbReference type="EMBL" id="ABG13225.1"/>
    </source>
</evidence>
<dbReference type="KEGG" id="ypa:YPA_1258"/>
<dbReference type="RefSeq" id="WP_002213209.1">
    <property type="nucleotide sequence ID" value="NC_008150.1"/>
</dbReference>
<dbReference type="EMBL" id="CP000308">
    <property type="protein sequence ID" value="ABG13225.1"/>
    <property type="molecule type" value="Genomic_DNA"/>
</dbReference>
<evidence type="ECO:0008006" key="3">
    <source>
        <dbReference type="Google" id="ProtNLM"/>
    </source>
</evidence>
<dbReference type="AlphaFoldDB" id="A0A0E1NPN8"/>
<reference evidence="1 2" key="1">
    <citation type="journal article" date="2006" name="J. Bacteriol.">
        <title>Complete genome sequence of Yersinia pestis strains Antiqua and Nepal516: evidence of gene reduction in an emerging pathogen.</title>
        <authorList>
            <person name="Chain P.S."/>
            <person name="Hu P."/>
            <person name="Malfatti S.A."/>
            <person name="Radnedge L."/>
            <person name="Larimer F."/>
            <person name="Vergez L.M."/>
            <person name="Worsham P."/>
            <person name="Chu M.C."/>
            <person name="Andersen G.L."/>
        </authorList>
    </citation>
    <scope>NUCLEOTIDE SEQUENCE [LARGE SCALE GENOMIC DNA]</scope>
    <source>
        <strain evidence="1 2">Antiqua</strain>
    </source>
</reference>
<dbReference type="Pfam" id="PF14384">
    <property type="entry name" value="BrnA_antitoxin"/>
    <property type="match status" value="1"/>
</dbReference>
<dbReference type="Proteomes" id="UP000001971">
    <property type="component" value="Chromosome"/>
</dbReference>
<gene>
    <name evidence="1" type="ordered locus">YPA_1258</name>
</gene>
<organism evidence="1 2">
    <name type="scientific">Yersinia pestis bv. Antiqua (strain Antiqua)</name>
    <dbReference type="NCBI Taxonomy" id="360102"/>
    <lineage>
        <taxon>Bacteria</taxon>
        <taxon>Pseudomonadati</taxon>
        <taxon>Pseudomonadota</taxon>
        <taxon>Gammaproteobacteria</taxon>
        <taxon>Enterobacterales</taxon>
        <taxon>Yersiniaceae</taxon>
        <taxon>Yersinia</taxon>
    </lineage>
</organism>
<proteinExistence type="predicted"/>
<dbReference type="PATRIC" id="fig|360102.15.peg.4354"/>
<protein>
    <recommendedName>
        <fullName evidence="3">Antitoxin</fullName>
    </recommendedName>
</protein>
<evidence type="ECO:0000313" key="2">
    <source>
        <dbReference type="Proteomes" id="UP000001971"/>
    </source>
</evidence>
<dbReference type="HOGENOM" id="CLU_140900_0_0_6"/>
<dbReference type="SMR" id="A0A0E1NPN8"/>